<evidence type="ECO:0000313" key="1">
    <source>
        <dbReference type="EMBL" id="KAI4372243.1"/>
    </source>
</evidence>
<reference evidence="2" key="1">
    <citation type="journal article" date="2023" name="Front. Plant Sci.">
        <title>Chromosomal-level genome assembly of Melastoma candidum provides insights into trichome evolution.</title>
        <authorList>
            <person name="Zhong Y."/>
            <person name="Wu W."/>
            <person name="Sun C."/>
            <person name="Zou P."/>
            <person name="Liu Y."/>
            <person name="Dai S."/>
            <person name="Zhou R."/>
        </authorList>
    </citation>
    <scope>NUCLEOTIDE SEQUENCE [LARGE SCALE GENOMIC DNA]</scope>
</reference>
<gene>
    <name evidence="1" type="ORF">MLD38_010497</name>
</gene>
<sequence length="245" mass="27271">MTSGSGSETKKGLWSKEEDGKLVAYIKRYGIWNWTHMPKAAGLARSGKSCRLRWMNYLRPNIRHGNFTPQEEEEIIRQQRLLGNRWSAIAAKLPGRTDNDIKNYWNTRLRMRVHAIDGDRNGGSKIPNSGNDFATSTGSLASESGSQDGICCSHDRSVIPDSSCDVSGENLPGVSSEEEIDSLWSELPPLGDEFSLLDHLFTDALHGCPSSNVDSFSIFGHQQQVDHANASSPCYYYVDKLLIDF</sequence>
<name>A0ACB9R449_9MYRT</name>
<evidence type="ECO:0000313" key="2">
    <source>
        <dbReference type="Proteomes" id="UP001057402"/>
    </source>
</evidence>
<accession>A0ACB9R449</accession>
<keyword evidence="2" id="KW-1185">Reference proteome</keyword>
<dbReference type="EMBL" id="CM042883">
    <property type="protein sequence ID" value="KAI4372243.1"/>
    <property type="molecule type" value="Genomic_DNA"/>
</dbReference>
<protein>
    <submittedName>
        <fullName evidence="1">Uncharacterized protein</fullName>
    </submittedName>
</protein>
<comment type="caution">
    <text evidence="1">The sequence shown here is derived from an EMBL/GenBank/DDBJ whole genome shotgun (WGS) entry which is preliminary data.</text>
</comment>
<dbReference type="Proteomes" id="UP001057402">
    <property type="component" value="Chromosome 4"/>
</dbReference>
<organism evidence="1 2">
    <name type="scientific">Melastoma candidum</name>
    <dbReference type="NCBI Taxonomy" id="119954"/>
    <lineage>
        <taxon>Eukaryota</taxon>
        <taxon>Viridiplantae</taxon>
        <taxon>Streptophyta</taxon>
        <taxon>Embryophyta</taxon>
        <taxon>Tracheophyta</taxon>
        <taxon>Spermatophyta</taxon>
        <taxon>Magnoliopsida</taxon>
        <taxon>eudicotyledons</taxon>
        <taxon>Gunneridae</taxon>
        <taxon>Pentapetalae</taxon>
        <taxon>rosids</taxon>
        <taxon>malvids</taxon>
        <taxon>Myrtales</taxon>
        <taxon>Melastomataceae</taxon>
        <taxon>Melastomatoideae</taxon>
        <taxon>Melastomateae</taxon>
        <taxon>Melastoma</taxon>
    </lineage>
</organism>
<proteinExistence type="predicted"/>